<protein>
    <submittedName>
        <fullName evidence="7">Glycine/betaine ABC transporter</fullName>
    </submittedName>
</protein>
<feature type="chain" id="PRO_5038368013" evidence="5">
    <location>
        <begin position="22"/>
        <end position="306"/>
    </location>
</feature>
<feature type="signal peptide" evidence="5">
    <location>
        <begin position="1"/>
        <end position="21"/>
    </location>
</feature>
<organism evidence="7 8">
    <name type="scientific">Virgibacillus necropolis</name>
    <dbReference type="NCBI Taxonomy" id="163877"/>
    <lineage>
        <taxon>Bacteria</taxon>
        <taxon>Bacillati</taxon>
        <taxon>Bacillota</taxon>
        <taxon>Bacilli</taxon>
        <taxon>Bacillales</taxon>
        <taxon>Bacillaceae</taxon>
        <taxon>Virgibacillus</taxon>
    </lineage>
</organism>
<dbReference type="PANTHER" id="PTHR47737">
    <property type="entry name" value="GLYCINE BETAINE/PROLINE BETAINE TRANSPORT SYSTEM PERMEASE PROTEIN PROW"/>
    <property type="match status" value="1"/>
</dbReference>
<dbReference type="GO" id="GO:0043190">
    <property type="term" value="C:ATP-binding cassette (ABC) transporter complex"/>
    <property type="evidence" value="ECO:0007669"/>
    <property type="project" value="InterPro"/>
</dbReference>
<proteinExistence type="predicted"/>
<dbReference type="OrthoDB" id="9787902at2"/>
<feature type="domain" description="ABC-type glycine betaine transport system substrate-binding" evidence="6">
    <location>
        <begin position="203"/>
        <end position="303"/>
    </location>
</feature>
<keyword evidence="3" id="KW-1003">Cell membrane</keyword>
<keyword evidence="4" id="KW-0472">Membrane</keyword>
<dbReference type="EMBL" id="CP022437">
    <property type="protein sequence ID" value="ASN06298.1"/>
    <property type="molecule type" value="Genomic_DNA"/>
</dbReference>
<dbReference type="Gene3D" id="3.10.105.10">
    <property type="entry name" value="Dipeptide-binding Protein, Domain 3"/>
    <property type="match status" value="1"/>
</dbReference>
<dbReference type="GO" id="GO:0015871">
    <property type="term" value="P:choline transport"/>
    <property type="evidence" value="ECO:0007669"/>
    <property type="project" value="TreeGrafter"/>
</dbReference>
<dbReference type="SUPFAM" id="SSF53850">
    <property type="entry name" value="Periplasmic binding protein-like II"/>
    <property type="match status" value="2"/>
</dbReference>
<evidence type="ECO:0000256" key="2">
    <source>
        <dbReference type="ARBA" id="ARBA00022448"/>
    </source>
</evidence>
<dbReference type="Gene3D" id="3.40.190.100">
    <property type="entry name" value="Glycine betaine-binding periplasmic protein, domain 2"/>
    <property type="match status" value="1"/>
</dbReference>
<name>A0A221MF59_9BACI</name>
<keyword evidence="8" id="KW-1185">Reference proteome</keyword>
<dbReference type="Pfam" id="PF04069">
    <property type="entry name" value="OpuAC"/>
    <property type="match status" value="2"/>
</dbReference>
<dbReference type="GO" id="GO:0005275">
    <property type="term" value="F:amine transmembrane transporter activity"/>
    <property type="evidence" value="ECO:0007669"/>
    <property type="project" value="TreeGrafter"/>
</dbReference>
<evidence type="ECO:0000313" key="8">
    <source>
        <dbReference type="Proteomes" id="UP000204391"/>
    </source>
</evidence>
<comment type="subcellular location">
    <subcellularLocation>
        <location evidence="1">Cell membrane</location>
    </subcellularLocation>
</comment>
<dbReference type="PANTHER" id="PTHR47737:SF1">
    <property type="entry name" value="GLYCINE BETAINE_PROLINE BETAINE TRANSPORT SYSTEM PERMEASE PROTEIN PROW"/>
    <property type="match status" value="1"/>
</dbReference>
<dbReference type="RefSeq" id="WP_089533296.1">
    <property type="nucleotide sequence ID" value="NZ_CP022437.1"/>
</dbReference>
<feature type="domain" description="ABC-type glycine betaine transport system substrate-binding" evidence="6">
    <location>
        <begin position="40"/>
        <end position="184"/>
    </location>
</feature>
<dbReference type="Proteomes" id="UP000204391">
    <property type="component" value="Chromosome"/>
</dbReference>
<evidence type="ECO:0000259" key="6">
    <source>
        <dbReference type="Pfam" id="PF04069"/>
    </source>
</evidence>
<dbReference type="InterPro" id="IPR007210">
    <property type="entry name" value="ABC_Gly_betaine_transp_sub-bd"/>
</dbReference>
<dbReference type="PROSITE" id="PS51257">
    <property type="entry name" value="PROKAR_LIPOPROTEIN"/>
    <property type="match status" value="1"/>
</dbReference>
<evidence type="ECO:0000256" key="4">
    <source>
        <dbReference type="ARBA" id="ARBA00023136"/>
    </source>
</evidence>
<keyword evidence="5" id="KW-0732">Signal</keyword>
<keyword evidence="2" id="KW-0813">Transport</keyword>
<evidence type="ECO:0000256" key="1">
    <source>
        <dbReference type="ARBA" id="ARBA00004236"/>
    </source>
</evidence>
<dbReference type="GO" id="GO:0015226">
    <property type="term" value="F:carnitine transmembrane transporter activity"/>
    <property type="evidence" value="ECO:0007669"/>
    <property type="project" value="TreeGrafter"/>
</dbReference>
<evidence type="ECO:0000256" key="3">
    <source>
        <dbReference type="ARBA" id="ARBA00022475"/>
    </source>
</evidence>
<sequence length="306" mass="33666">MFSFKWKRLGIIAGLSLSLVAAGCGQEDTANDGGDKATTNVSEELEYTITGIEPGAGQTETTNKTISEYESLAGWEQKTSSSGAMLTQLGDAINNEEPIIVAAWSPHYMFAKWDLKYLEDPKGIFGEEEYITTIARKGLKDDMPKAYTILDRFHWELSEMESALLKAQEMNFDFEAVAQEWVDENQKTIAEWTEGVDSADGTSLKLVTTPWDTEQFSANVAKIVLEQQGFDVELTSVDPAIMFESIASGEADASLSPWMPATHGAFYEEYEGQFEDLGANVTGARIGLAVPSYMDIDSIEDLKPAE</sequence>
<dbReference type="AlphaFoldDB" id="A0A221MF59"/>
<evidence type="ECO:0000256" key="5">
    <source>
        <dbReference type="SAM" id="SignalP"/>
    </source>
</evidence>
<evidence type="ECO:0000313" key="7">
    <source>
        <dbReference type="EMBL" id="ASN06298.1"/>
    </source>
</evidence>
<dbReference type="KEGG" id="vne:CFK40_15360"/>
<reference evidence="7 8" key="1">
    <citation type="journal article" date="2003" name="Int. J. Syst. Evol. Microbiol.">
        <title>Virgibacillus carmonensis sp. nov., Virgibacillus necropolis sp. nov. and Virgibacillus picturae sp. nov., three novel species isolated from deteriorated mural paintings, transfer of the species of the genus salibacillus to Virgibacillus, as Virgibacillus marismortui comb. nov. and Virgibacillus salexigens comb. nov., and emended description of the genus Virgibacillus.</title>
        <authorList>
            <person name="Heyrman J."/>
            <person name="Logan N.A."/>
            <person name="Busse H.J."/>
            <person name="Balcaen A."/>
            <person name="Lebbe L."/>
            <person name="Rodriguez-Diaz M."/>
            <person name="Swings J."/>
            <person name="De Vos P."/>
        </authorList>
    </citation>
    <scope>NUCLEOTIDE SEQUENCE [LARGE SCALE GENOMIC DNA]</scope>
    <source>
        <strain evidence="7 8">LMG 19488</strain>
    </source>
</reference>
<dbReference type="GO" id="GO:0031460">
    <property type="term" value="P:glycine betaine transport"/>
    <property type="evidence" value="ECO:0007669"/>
    <property type="project" value="TreeGrafter"/>
</dbReference>
<accession>A0A221MF59</accession>
<gene>
    <name evidence="7" type="ORF">CFK40_15360</name>
</gene>